<accession>A0A1G9W2B4</accession>
<dbReference type="NCBIfam" id="NF004976">
    <property type="entry name" value="PRK06349.1"/>
    <property type="match status" value="1"/>
</dbReference>
<evidence type="ECO:0000259" key="13">
    <source>
        <dbReference type="Pfam" id="PF03447"/>
    </source>
</evidence>
<dbReference type="GO" id="GO:0050661">
    <property type="term" value="F:NADP binding"/>
    <property type="evidence" value="ECO:0007669"/>
    <property type="project" value="InterPro"/>
</dbReference>
<evidence type="ECO:0000256" key="8">
    <source>
        <dbReference type="ARBA" id="ARBA00023002"/>
    </source>
</evidence>
<dbReference type="UniPathway" id="UPA00050">
    <property type="reaction ID" value="UER00063"/>
</dbReference>
<dbReference type="SUPFAM" id="SSF51735">
    <property type="entry name" value="NAD(P)-binding Rossmann-fold domains"/>
    <property type="match status" value="1"/>
</dbReference>
<evidence type="ECO:0000256" key="10">
    <source>
        <dbReference type="RuleBase" id="RU000579"/>
    </source>
</evidence>
<comment type="catalytic activity">
    <reaction evidence="10">
        <text>L-homoserine + NADP(+) = L-aspartate 4-semialdehyde + NADPH + H(+)</text>
        <dbReference type="Rhea" id="RHEA:15761"/>
        <dbReference type="ChEBI" id="CHEBI:15378"/>
        <dbReference type="ChEBI" id="CHEBI:57476"/>
        <dbReference type="ChEBI" id="CHEBI:57783"/>
        <dbReference type="ChEBI" id="CHEBI:58349"/>
        <dbReference type="ChEBI" id="CHEBI:537519"/>
        <dbReference type="EC" id="1.1.1.3"/>
    </reaction>
</comment>
<evidence type="ECO:0000256" key="11">
    <source>
        <dbReference type="RuleBase" id="RU004171"/>
    </source>
</evidence>
<dbReference type="Gene3D" id="3.40.50.720">
    <property type="entry name" value="NAD(P)-binding Rossmann-like Domain"/>
    <property type="match status" value="1"/>
</dbReference>
<evidence type="ECO:0000256" key="4">
    <source>
        <dbReference type="ARBA" id="ARBA00013213"/>
    </source>
</evidence>
<comment type="pathway">
    <text evidence="1 10">Amino-acid biosynthesis; L-threonine biosynthesis; L-threonine from L-aspartate: step 3/5.</text>
</comment>
<dbReference type="Pfam" id="PF00742">
    <property type="entry name" value="Homoserine_dh"/>
    <property type="match status" value="1"/>
</dbReference>
<keyword evidence="6 10" id="KW-0028">Amino-acid biosynthesis</keyword>
<evidence type="ECO:0000256" key="1">
    <source>
        <dbReference type="ARBA" id="ARBA00005056"/>
    </source>
</evidence>
<dbReference type="GO" id="GO:0009088">
    <property type="term" value="P:threonine biosynthetic process"/>
    <property type="evidence" value="ECO:0007669"/>
    <property type="project" value="UniProtKB-UniPathway"/>
</dbReference>
<sequence>MSKRLTIGLFGFGVVGQGLYDIISTKDLNIEIRKIAIKNPDKKRSLPDELFTTDANVILNDPEINTIIELINDADAAYEIVTRALKSGKNVVSANKKMIAEHLDELVELQEKYGTSLLYEGSVCGSIPIIRNLEEYYDNELLHSISGIFNGSSNFILSKIANEGLEYADALKQAQDLGFAEKDPILDVGGYDPKYKLVIAAAHAYGLFVRPEEVLNIGIQNFSNADLQFAQEHQLKIKLVPTAKKLNDKELAMYVIPKLVPKSDFLYNVENEYNAVSVKAAFADQQLFYGKGAGGHPTGSAVLSDVAALRYDYRYEYKKFNHDSKLKLQNDHVIPVYIRYNNEDLINSLHFEFIAEQHKSLDLKYVLGGIKISELILKKQDILDDGAFLAQASALTEKFEELKRVKFEKI</sequence>
<evidence type="ECO:0000313" key="15">
    <source>
        <dbReference type="Proteomes" id="UP000199226"/>
    </source>
</evidence>
<dbReference type="InterPro" id="IPR005106">
    <property type="entry name" value="Asp/hSer_DH_NAD-bd"/>
</dbReference>
<dbReference type="InterPro" id="IPR036291">
    <property type="entry name" value="NAD(P)-bd_dom_sf"/>
</dbReference>
<gene>
    <name evidence="14" type="ORF">SAMN05421813_12335</name>
</gene>
<dbReference type="EC" id="1.1.1.3" evidence="4 10"/>
<dbReference type="GO" id="GO:0004412">
    <property type="term" value="F:homoserine dehydrogenase activity"/>
    <property type="evidence" value="ECO:0007669"/>
    <property type="project" value="UniProtKB-EC"/>
</dbReference>
<evidence type="ECO:0000256" key="5">
    <source>
        <dbReference type="ARBA" id="ARBA00013376"/>
    </source>
</evidence>
<keyword evidence="15" id="KW-1185">Reference proteome</keyword>
<dbReference type="Pfam" id="PF03447">
    <property type="entry name" value="NAD_binding_3"/>
    <property type="match status" value="1"/>
</dbReference>
<feature type="domain" description="Homoserine dehydrogenase catalytic" evidence="12">
    <location>
        <begin position="128"/>
        <end position="306"/>
    </location>
</feature>
<evidence type="ECO:0000256" key="9">
    <source>
        <dbReference type="ARBA" id="ARBA00023167"/>
    </source>
</evidence>
<evidence type="ECO:0000259" key="12">
    <source>
        <dbReference type="Pfam" id="PF00742"/>
    </source>
</evidence>
<dbReference type="UniPathway" id="UPA00051">
    <property type="reaction ID" value="UER00465"/>
</dbReference>
<dbReference type="FunFam" id="3.30.360.10:FF:000005">
    <property type="entry name" value="Homoserine dehydrogenase"/>
    <property type="match status" value="1"/>
</dbReference>
<dbReference type="STRING" id="990371.SAMN05421813_12335"/>
<feature type="domain" description="Aspartate/homoserine dehydrogenase NAD-binding" evidence="13">
    <location>
        <begin position="11"/>
        <end position="120"/>
    </location>
</feature>
<dbReference type="SUPFAM" id="SSF55347">
    <property type="entry name" value="Glyceraldehyde-3-phosphate dehydrogenase-like, C-terminal domain"/>
    <property type="match status" value="1"/>
</dbReference>
<dbReference type="RefSeq" id="WP_090705896.1">
    <property type="nucleotide sequence ID" value="NZ_FNHH01000023.1"/>
</dbReference>
<evidence type="ECO:0000256" key="7">
    <source>
        <dbReference type="ARBA" id="ARBA00022697"/>
    </source>
</evidence>
<dbReference type="Proteomes" id="UP000199226">
    <property type="component" value="Unassembled WGS sequence"/>
</dbReference>
<dbReference type="OrthoDB" id="9808167at2"/>
<evidence type="ECO:0000256" key="2">
    <source>
        <dbReference type="ARBA" id="ARBA00005062"/>
    </source>
</evidence>
<name>A0A1G9W2B4_9SPHI</name>
<dbReference type="EMBL" id="FNHH01000023">
    <property type="protein sequence ID" value="SDM78326.1"/>
    <property type="molecule type" value="Genomic_DNA"/>
</dbReference>
<evidence type="ECO:0000256" key="3">
    <source>
        <dbReference type="ARBA" id="ARBA00006753"/>
    </source>
</evidence>
<dbReference type="PANTHER" id="PTHR43331">
    <property type="entry name" value="HOMOSERINE DEHYDROGENASE"/>
    <property type="match status" value="1"/>
</dbReference>
<dbReference type="GO" id="GO:0009086">
    <property type="term" value="P:methionine biosynthetic process"/>
    <property type="evidence" value="ECO:0007669"/>
    <property type="project" value="UniProtKB-KW"/>
</dbReference>
<protein>
    <recommendedName>
        <fullName evidence="5 10">Homoserine dehydrogenase</fullName>
        <ecNumber evidence="4 10">1.1.1.3</ecNumber>
    </recommendedName>
</protein>
<keyword evidence="9 10" id="KW-0486">Methionine biosynthesis</keyword>
<dbReference type="AlphaFoldDB" id="A0A1G9W2B4"/>
<comment type="similarity">
    <text evidence="3 11">Belongs to the homoserine dehydrogenase family.</text>
</comment>
<keyword evidence="10" id="KW-0521">NADP</keyword>
<dbReference type="Gene3D" id="3.30.360.10">
    <property type="entry name" value="Dihydrodipicolinate Reductase, domain 2"/>
    <property type="match status" value="1"/>
</dbReference>
<organism evidence="14 15">
    <name type="scientific">Daejeonella rubra</name>
    <dbReference type="NCBI Taxonomy" id="990371"/>
    <lineage>
        <taxon>Bacteria</taxon>
        <taxon>Pseudomonadati</taxon>
        <taxon>Bacteroidota</taxon>
        <taxon>Sphingobacteriia</taxon>
        <taxon>Sphingobacteriales</taxon>
        <taxon>Sphingobacteriaceae</taxon>
        <taxon>Daejeonella</taxon>
    </lineage>
</organism>
<keyword evidence="8 10" id="KW-0560">Oxidoreductase</keyword>
<keyword evidence="7 10" id="KW-0791">Threonine biosynthesis</keyword>
<dbReference type="InterPro" id="IPR019811">
    <property type="entry name" value="HDH_CS"/>
</dbReference>
<evidence type="ECO:0000313" key="14">
    <source>
        <dbReference type="EMBL" id="SDM78326.1"/>
    </source>
</evidence>
<dbReference type="PROSITE" id="PS01042">
    <property type="entry name" value="HOMOSER_DHGENASE"/>
    <property type="match status" value="1"/>
</dbReference>
<dbReference type="InterPro" id="IPR001342">
    <property type="entry name" value="HDH_cat"/>
</dbReference>
<evidence type="ECO:0000256" key="6">
    <source>
        <dbReference type="ARBA" id="ARBA00022605"/>
    </source>
</evidence>
<comment type="pathway">
    <text evidence="2 10">Amino-acid biosynthesis; L-methionine biosynthesis via de novo pathway; L-homoserine from L-aspartate: step 3/3.</text>
</comment>
<proteinExistence type="inferred from homology"/>
<dbReference type="PANTHER" id="PTHR43331:SF1">
    <property type="entry name" value="HOMOSERINE DEHYDROGENASE"/>
    <property type="match status" value="1"/>
</dbReference>
<reference evidence="15" key="1">
    <citation type="submission" date="2016-10" db="EMBL/GenBank/DDBJ databases">
        <authorList>
            <person name="Varghese N."/>
            <person name="Submissions S."/>
        </authorList>
    </citation>
    <scope>NUCLEOTIDE SEQUENCE [LARGE SCALE GENOMIC DNA]</scope>
    <source>
        <strain evidence="15">DSM 24536</strain>
    </source>
</reference>